<keyword evidence="9" id="KW-0614">Plasmid</keyword>
<keyword evidence="5" id="KW-0808">Transferase</keyword>
<dbReference type="Proteomes" id="UP000314960">
    <property type="component" value="Plasmid pL11822-2"/>
</dbReference>
<dbReference type="PROSITE" id="PS51101">
    <property type="entry name" value="PTS_EIIB_TYPE_4"/>
    <property type="match status" value="1"/>
</dbReference>
<dbReference type="SUPFAM" id="SSF52728">
    <property type="entry name" value="PTS IIb component"/>
    <property type="match status" value="1"/>
</dbReference>
<dbReference type="Pfam" id="PF03830">
    <property type="entry name" value="PTSIIB_sorb"/>
    <property type="match status" value="1"/>
</dbReference>
<dbReference type="AlphaFoldDB" id="A0A3S6QSG2"/>
<dbReference type="GO" id="GO:0016301">
    <property type="term" value="F:kinase activity"/>
    <property type="evidence" value="ECO:0007669"/>
    <property type="project" value="UniProtKB-KW"/>
</dbReference>
<evidence type="ECO:0000256" key="4">
    <source>
        <dbReference type="ARBA" id="ARBA00022597"/>
    </source>
</evidence>
<protein>
    <submittedName>
        <fullName evidence="9">PTS sorbose transporter subunit IIB</fullName>
    </submittedName>
</protein>
<dbReference type="InterPro" id="IPR036667">
    <property type="entry name" value="PTS_IIB_sorbose-sp_sf"/>
</dbReference>
<keyword evidence="7" id="KW-0418">Kinase</keyword>
<keyword evidence="4" id="KW-0762">Sugar transport</keyword>
<evidence type="ECO:0000256" key="7">
    <source>
        <dbReference type="ARBA" id="ARBA00022777"/>
    </source>
</evidence>
<evidence type="ECO:0000259" key="8">
    <source>
        <dbReference type="PROSITE" id="PS51101"/>
    </source>
</evidence>
<dbReference type="GO" id="GO:0009401">
    <property type="term" value="P:phosphoenolpyruvate-dependent sugar phosphotransferase system"/>
    <property type="evidence" value="ECO:0007669"/>
    <property type="project" value="UniProtKB-KW"/>
</dbReference>
<name>A0A3S6QSG2_9LACO</name>
<reference evidence="9 10" key="1">
    <citation type="submission" date="2016-11" db="EMBL/GenBank/DDBJ databases">
        <title>Interaction between Lactobacillus species and yeast in water kefir.</title>
        <authorList>
            <person name="Behr J."/>
            <person name="Xu D."/>
            <person name="Vogel R.F."/>
        </authorList>
    </citation>
    <scope>NUCLEOTIDE SEQUENCE [LARGE SCALE GENOMIC DNA]</scope>
    <source>
        <strain evidence="9 10">TMW 1.1822</strain>
        <plasmid evidence="10">pl11822-2</plasmid>
    </source>
</reference>
<dbReference type="RefSeq" id="WP_141056016.1">
    <property type="nucleotide sequence ID" value="NZ_CP018178.1"/>
</dbReference>
<dbReference type="GO" id="GO:0008982">
    <property type="term" value="F:protein-N(PI)-phosphohistidine-sugar phosphotransferase activity"/>
    <property type="evidence" value="ECO:0007669"/>
    <property type="project" value="InterPro"/>
</dbReference>
<keyword evidence="2" id="KW-0813">Transport</keyword>
<keyword evidence="6" id="KW-0598">Phosphotransferase system</keyword>
<dbReference type="EMBL" id="CP018178">
    <property type="protein sequence ID" value="AUJ31046.1"/>
    <property type="molecule type" value="Genomic_DNA"/>
</dbReference>
<keyword evidence="3" id="KW-0963">Cytoplasm</keyword>
<evidence type="ECO:0000313" key="10">
    <source>
        <dbReference type="Proteomes" id="UP000314960"/>
    </source>
</evidence>
<evidence type="ECO:0000256" key="1">
    <source>
        <dbReference type="ARBA" id="ARBA00004496"/>
    </source>
</evidence>
<dbReference type="GO" id="GO:0005737">
    <property type="term" value="C:cytoplasm"/>
    <property type="evidence" value="ECO:0007669"/>
    <property type="project" value="UniProtKB-SubCell"/>
</dbReference>
<dbReference type="Gene3D" id="3.40.35.10">
    <property type="entry name" value="Phosphotransferase system, sorbose subfamily IIB component"/>
    <property type="match status" value="1"/>
</dbReference>
<accession>A0A3S6QSG2</accession>
<evidence type="ECO:0000256" key="3">
    <source>
        <dbReference type="ARBA" id="ARBA00022490"/>
    </source>
</evidence>
<organism evidence="9 10">
    <name type="scientific">Liquorilactobacillus hordei</name>
    <dbReference type="NCBI Taxonomy" id="468911"/>
    <lineage>
        <taxon>Bacteria</taxon>
        <taxon>Bacillati</taxon>
        <taxon>Bacillota</taxon>
        <taxon>Bacilli</taxon>
        <taxon>Lactobacillales</taxon>
        <taxon>Lactobacillaceae</taxon>
        <taxon>Liquorilactobacillus</taxon>
    </lineage>
</organism>
<gene>
    <name evidence="9" type="ORF">BSQ49_12470</name>
</gene>
<sequence length="163" mass="17976">MSVVMARIDNRLLHGIIVTQWAPQSGSNRVMVIDDETANNPVAKSTMKMARPTGNAISIITKEKALNNFVNGKYDSEKVLILSKTPDVFLELINKGVEINKINVGGTIVKENAIQISKRAYVTSQEVETYEKLLDAGVELVTQYVPADKEIELTKETLEGKGE</sequence>
<evidence type="ECO:0000256" key="2">
    <source>
        <dbReference type="ARBA" id="ARBA00022448"/>
    </source>
</evidence>
<evidence type="ECO:0000256" key="5">
    <source>
        <dbReference type="ARBA" id="ARBA00022679"/>
    </source>
</evidence>
<dbReference type="InterPro" id="IPR004720">
    <property type="entry name" value="PTS_IIB_sorbose-sp"/>
</dbReference>
<dbReference type="KEGG" id="lhw:BSQ49_12470"/>
<geneLocation type="plasmid" evidence="10">
    <name>pl11822-2</name>
</geneLocation>
<evidence type="ECO:0000313" key="9">
    <source>
        <dbReference type="EMBL" id="AUJ31046.1"/>
    </source>
</evidence>
<proteinExistence type="predicted"/>
<feature type="domain" description="PTS EIIB type-4" evidence="8">
    <location>
        <begin position="1"/>
        <end position="163"/>
    </location>
</feature>
<evidence type="ECO:0000256" key="6">
    <source>
        <dbReference type="ARBA" id="ARBA00022683"/>
    </source>
</evidence>
<comment type="subcellular location">
    <subcellularLocation>
        <location evidence="1">Cytoplasm</location>
    </subcellularLocation>
</comment>